<feature type="compositionally biased region" description="Polar residues" evidence="1">
    <location>
        <begin position="104"/>
        <end position="114"/>
    </location>
</feature>
<dbReference type="SUPFAM" id="SSF69349">
    <property type="entry name" value="Phage fibre proteins"/>
    <property type="match status" value="1"/>
</dbReference>
<reference evidence="2" key="1">
    <citation type="submission" date="2023-03" db="EMBL/GenBank/DDBJ databases">
        <title>Chitinimonas shenzhenensis gen. nov., sp. nov., a novel member of family Burkholderiaceae isolated from activated sludge collected in Shen Zhen, China.</title>
        <authorList>
            <person name="Wang X."/>
        </authorList>
    </citation>
    <scope>NUCLEOTIDE SEQUENCE</scope>
    <source>
        <strain evidence="2">DQS-5</strain>
    </source>
</reference>
<proteinExistence type="predicted"/>
<protein>
    <recommendedName>
        <fullName evidence="4">DUF2345 domain-containing protein</fullName>
    </recommendedName>
</protein>
<keyword evidence="3" id="KW-1185">Reference proteome</keyword>
<feature type="region of interest" description="Disordered" evidence="1">
    <location>
        <begin position="83"/>
        <end position="114"/>
    </location>
</feature>
<gene>
    <name evidence="2" type="ORF">PZA18_23960</name>
</gene>
<evidence type="ECO:0000256" key="1">
    <source>
        <dbReference type="SAM" id="MobiDB-lite"/>
    </source>
</evidence>
<name>A0ABT7E466_9NEIS</name>
<comment type="caution">
    <text evidence="2">The sequence shown here is derived from an EMBL/GenBank/DDBJ whole genome shotgun (WGS) entry which is preliminary data.</text>
</comment>
<dbReference type="RefSeq" id="WP_407951215.1">
    <property type="nucleotide sequence ID" value="NZ_JARRAF010000132.1"/>
</dbReference>
<dbReference type="Proteomes" id="UP001172778">
    <property type="component" value="Unassembled WGS sequence"/>
</dbReference>
<evidence type="ECO:0000313" key="3">
    <source>
        <dbReference type="Proteomes" id="UP001172778"/>
    </source>
</evidence>
<evidence type="ECO:0000313" key="2">
    <source>
        <dbReference type="EMBL" id="MDK2127095.1"/>
    </source>
</evidence>
<evidence type="ECO:0008006" key="4">
    <source>
        <dbReference type="Google" id="ProtNLM"/>
    </source>
</evidence>
<accession>A0ABT7E466</accession>
<feature type="non-terminal residue" evidence="2">
    <location>
        <position position="1"/>
    </location>
</feature>
<sequence>KISKNWSIKVGQLKTETVGMAYMQNVGLAKMMTIGMAYNVNVGVSMLLNVGMSRSVTVGQTQTSKVGKTYGVDVGERYQLQAGTAGEPSAAPAAGSTPIVASSDHAQSDATPSSLTMDGKRLALAINESWLSLTADGQDVLASGDFLKLSGQNKIECHAAKELVLVCGPSTIRLSPEGIEIIGPLVKINAD</sequence>
<organism evidence="2 3">
    <name type="scientific">Parachitinimonas caeni</name>
    <dbReference type="NCBI Taxonomy" id="3031301"/>
    <lineage>
        <taxon>Bacteria</taxon>
        <taxon>Pseudomonadati</taxon>
        <taxon>Pseudomonadota</taxon>
        <taxon>Betaproteobacteria</taxon>
        <taxon>Neisseriales</taxon>
        <taxon>Chitinibacteraceae</taxon>
        <taxon>Parachitinimonas</taxon>
    </lineage>
</organism>
<dbReference type="EMBL" id="JARRAF010000132">
    <property type="protein sequence ID" value="MDK2127095.1"/>
    <property type="molecule type" value="Genomic_DNA"/>
</dbReference>
<feature type="compositionally biased region" description="Low complexity" evidence="1">
    <location>
        <begin position="83"/>
        <end position="98"/>
    </location>
</feature>